<accession>A0AAV1NSG6</accession>
<dbReference type="Proteomes" id="UP001314229">
    <property type="component" value="Unassembled WGS sequence"/>
</dbReference>
<keyword evidence="2" id="KW-1185">Reference proteome</keyword>
<gene>
    <name evidence="1" type="ORF">FSCOSCO3_A035942</name>
</gene>
<dbReference type="EMBL" id="CAWUFR010000055">
    <property type="protein sequence ID" value="CAK6962090.1"/>
    <property type="molecule type" value="Genomic_DNA"/>
</dbReference>
<name>A0AAV1NSG6_SCOSC</name>
<organism evidence="1 2">
    <name type="scientific">Scomber scombrus</name>
    <name type="common">Atlantic mackerel</name>
    <name type="synonym">Scomber vernalis</name>
    <dbReference type="NCBI Taxonomy" id="13677"/>
    <lineage>
        <taxon>Eukaryota</taxon>
        <taxon>Metazoa</taxon>
        <taxon>Chordata</taxon>
        <taxon>Craniata</taxon>
        <taxon>Vertebrata</taxon>
        <taxon>Euteleostomi</taxon>
        <taxon>Actinopterygii</taxon>
        <taxon>Neopterygii</taxon>
        <taxon>Teleostei</taxon>
        <taxon>Neoteleostei</taxon>
        <taxon>Acanthomorphata</taxon>
        <taxon>Pelagiaria</taxon>
        <taxon>Scombriformes</taxon>
        <taxon>Scombridae</taxon>
        <taxon>Scomber</taxon>
    </lineage>
</organism>
<protein>
    <submittedName>
        <fullName evidence="1">Uncharacterized protein LOC121521383</fullName>
    </submittedName>
</protein>
<evidence type="ECO:0000313" key="2">
    <source>
        <dbReference type="Proteomes" id="UP001314229"/>
    </source>
</evidence>
<evidence type="ECO:0000313" key="1">
    <source>
        <dbReference type="EMBL" id="CAK6962090.1"/>
    </source>
</evidence>
<sequence>MAVWKCCHLTLSKLKNSISHLEAELRQKDKLDLEFLAVTSAQTQQLIVLGSSGCDVQNMTSPTHSPNCSAPALADNDTTIPWSCFSTTGGWKTTPGQPEDPRILLRAKPKAQACRTPHIEPAELWSVVGRGKHNSKQCYHS</sequence>
<dbReference type="AlphaFoldDB" id="A0AAV1NSG6"/>
<reference evidence="1 2" key="1">
    <citation type="submission" date="2024-01" db="EMBL/GenBank/DDBJ databases">
        <authorList>
            <person name="Alioto T."/>
            <person name="Alioto T."/>
            <person name="Gomez Garrido J."/>
        </authorList>
    </citation>
    <scope>NUCLEOTIDE SEQUENCE [LARGE SCALE GENOMIC DNA]</scope>
</reference>
<proteinExistence type="predicted"/>
<comment type="caution">
    <text evidence="1">The sequence shown here is derived from an EMBL/GenBank/DDBJ whole genome shotgun (WGS) entry which is preliminary data.</text>
</comment>